<organism evidence="18 19">
    <name type="scientific">Candidatus Solincola sediminis</name>
    <dbReference type="NCBI Taxonomy" id="1797199"/>
    <lineage>
        <taxon>Bacteria</taxon>
        <taxon>Bacillati</taxon>
        <taxon>Actinomycetota</taxon>
        <taxon>Candidatus Geothermincolia</taxon>
        <taxon>Candidatus Geothermincolales</taxon>
        <taxon>Candidatus Geothermincolaceae</taxon>
        <taxon>Candidatus Solincola</taxon>
    </lineage>
</organism>
<dbReference type="InterPro" id="IPR029061">
    <property type="entry name" value="THDP-binding"/>
</dbReference>
<feature type="domain" description="Thiamine pyrophosphate enzyme central" evidence="15">
    <location>
        <begin position="193"/>
        <end position="327"/>
    </location>
</feature>
<dbReference type="EMBL" id="MELK01000048">
    <property type="protein sequence ID" value="OFW56176.1"/>
    <property type="molecule type" value="Genomic_DNA"/>
</dbReference>
<dbReference type="FunFam" id="3.40.50.1220:FF:000008">
    <property type="entry name" value="Acetolactate synthase"/>
    <property type="match status" value="1"/>
</dbReference>
<keyword evidence="5 14" id="KW-0028">Amino-acid biosynthesis</keyword>
<keyword evidence="9" id="KW-0274">FAD</keyword>
<reference evidence="18 19" key="1">
    <citation type="journal article" date="2016" name="Nat. Commun.">
        <title>Thousands of microbial genomes shed light on interconnected biogeochemical processes in an aquifer system.</title>
        <authorList>
            <person name="Anantharaman K."/>
            <person name="Brown C.T."/>
            <person name="Hug L.A."/>
            <person name="Sharon I."/>
            <person name="Castelle C.J."/>
            <person name="Probst A.J."/>
            <person name="Thomas B.C."/>
            <person name="Singh A."/>
            <person name="Wilkins M.J."/>
            <person name="Karaoz U."/>
            <person name="Brodie E.L."/>
            <person name="Williams K.H."/>
            <person name="Hubbard S.S."/>
            <person name="Banfield J.F."/>
        </authorList>
    </citation>
    <scope>NUCLEOTIDE SEQUENCE [LARGE SCALE GENOMIC DNA]</scope>
</reference>
<dbReference type="Pfam" id="PF02775">
    <property type="entry name" value="TPP_enzyme_C"/>
    <property type="match status" value="1"/>
</dbReference>
<dbReference type="GO" id="GO:0030976">
    <property type="term" value="F:thiamine pyrophosphate binding"/>
    <property type="evidence" value="ECO:0007669"/>
    <property type="project" value="UniProtKB-UniRule"/>
</dbReference>
<dbReference type="FunFam" id="3.40.50.970:FF:000007">
    <property type="entry name" value="Acetolactate synthase"/>
    <property type="match status" value="1"/>
</dbReference>
<dbReference type="UniPathway" id="UPA00049">
    <property type="reaction ID" value="UER00059"/>
</dbReference>
<dbReference type="InterPro" id="IPR045229">
    <property type="entry name" value="TPP_enz"/>
</dbReference>
<dbReference type="PANTHER" id="PTHR18968:SF13">
    <property type="entry name" value="ACETOLACTATE SYNTHASE CATALYTIC SUBUNIT, MITOCHONDRIAL"/>
    <property type="match status" value="1"/>
</dbReference>
<evidence type="ECO:0000256" key="5">
    <source>
        <dbReference type="ARBA" id="ARBA00022605"/>
    </source>
</evidence>
<dbReference type="UniPathway" id="UPA00047">
    <property type="reaction ID" value="UER00055"/>
</dbReference>
<feature type="domain" description="Thiamine pyrophosphate enzyme TPP-binding" evidence="16">
    <location>
        <begin position="390"/>
        <end position="539"/>
    </location>
</feature>
<dbReference type="Gene3D" id="3.40.50.970">
    <property type="match status" value="2"/>
</dbReference>
<evidence type="ECO:0000256" key="11">
    <source>
        <dbReference type="ARBA" id="ARBA00023052"/>
    </source>
</evidence>
<dbReference type="GO" id="GO:0000287">
    <property type="term" value="F:magnesium ion binding"/>
    <property type="evidence" value="ECO:0007669"/>
    <property type="project" value="UniProtKB-UniRule"/>
</dbReference>
<dbReference type="GO" id="GO:0009099">
    <property type="term" value="P:L-valine biosynthetic process"/>
    <property type="evidence" value="ECO:0007669"/>
    <property type="project" value="UniProtKB-UniPathway"/>
</dbReference>
<comment type="cofactor">
    <cofactor evidence="14">
        <name>thiamine diphosphate</name>
        <dbReference type="ChEBI" id="CHEBI:58937"/>
    </cofactor>
    <text evidence="14">Binds 1 thiamine pyrophosphate per subunit.</text>
</comment>
<dbReference type="SUPFAM" id="SSF52518">
    <property type="entry name" value="Thiamin diphosphate-binding fold (THDP-binding)"/>
    <property type="match status" value="2"/>
</dbReference>
<dbReference type="CDD" id="cd07035">
    <property type="entry name" value="TPP_PYR_POX_like"/>
    <property type="match status" value="1"/>
</dbReference>
<proteinExistence type="inferred from homology"/>
<name>A0A1F2WH80_9ACTN</name>
<keyword evidence="11 14" id="KW-0786">Thiamine pyrophosphate</keyword>
<evidence type="ECO:0000256" key="3">
    <source>
        <dbReference type="ARBA" id="ARBA00007812"/>
    </source>
</evidence>
<keyword evidence="7 14" id="KW-0808">Transferase</keyword>
<dbReference type="PROSITE" id="PS00187">
    <property type="entry name" value="TPP_ENZYMES"/>
    <property type="match status" value="1"/>
</dbReference>
<keyword evidence="6" id="KW-0285">Flavoprotein</keyword>
<evidence type="ECO:0000256" key="14">
    <source>
        <dbReference type="RuleBase" id="RU003591"/>
    </source>
</evidence>
<evidence type="ECO:0000313" key="18">
    <source>
        <dbReference type="EMBL" id="OFW56176.1"/>
    </source>
</evidence>
<dbReference type="Pfam" id="PF00205">
    <property type="entry name" value="TPP_enzyme_M"/>
    <property type="match status" value="1"/>
</dbReference>
<dbReference type="FunFam" id="3.40.50.970:FF:000016">
    <property type="entry name" value="Acetolactate synthase"/>
    <property type="match status" value="1"/>
</dbReference>
<dbReference type="Gene3D" id="3.40.50.1220">
    <property type="entry name" value="TPP-binding domain"/>
    <property type="match status" value="1"/>
</dbReference>
<evidence type="ECO:0000256" key="10">
    <source>
        <dbReference type="ARBA" id="ARBA00022842"/>
    </source>
</evidence>
<evidence type="ECO:0000256" key="2">
    <source>
        <dbReference type="ARBA" id="ARBA00005025"/>
    </source>
</evidence>
<evidence type="ECO:0000256" key="4">
    <source>
        <dbReference type="ARBA" id="ARBA00013145"/>
    </source>
</evidence>
<dbReference type="GO" id="GO:0009097">
    <property type="term" value="P:isoleucine biosynthetic process"/>
    <property type="evidence" value="ECO:0007669"/>
    <property type="project" value="UniProtKB-UniPathway"/>
</dbReference>
<dbReference type="GO" id="GO:0050660">
    <property type="term" value="F:flavin adenine dinucleotide binding"/>
    <property type="evidence" value="ECO:0007669"/>
    <property type="project" value="InterPro"/>
</dbReference>
<comment type="cofactor">
    <cofactor evidence="14">
        <name>Mg(2+)</name>
        <dbReference type="ChEBI" id="CHEBI:18420"/>
    </cofactor>
    <text evidence="14">Binds 1 Mg(2+) ion per subunit.</text>
</comment>
<evidence type="ECO:0000259" key="15">
    <source>
        <dbReference type="Pfam" id="PF00205"/>
    </source>
</evidence>
<evidence type="ECO:0000256" key="9">
    <source>
        <dbReference type="ARBA" id="ARBA00022827"/>
    </source>
</evidence>
<dbReference type="STRING" id="1797197.A2Y75_03385"/>
<feature type="domain" description="Thiamine pyrophosphate enzyme N-terminal TPP-binding" evidence="17">
    <location>
        <begin position="4"/>
        <end position="117"/>
    </location>
</feature>
<evidence type="ECO:0000256" key="6">
    <source>
        <dbReference type="ARBA" id="ARBA00022630"/>
    </source>
</evidence>
<comment type="similarity">
    <text evidence="3 14">Belongs to the TPP enzyme family.</text>
</comment>
<dbReference type="InterPro" id="IPR000399">
    <property type="entry name" value="TPP-bd_CS"/>
</dbReference>
<keyword evidence="12 14" id="KW-0100">Branched-chain amino acid biosynthesis</keyword>
<dbReference type="GO" id="GO:0003984">
    <property type="term" value="F:acetolactate synthase activity"/>
    <property type="evidence" value="ECO:0007669"/>
    <property type="project" value="UniProtKB-EC"/>
</dbReference>
<dbReference type="Pfam" id="PF02776">
    <property type="entry name" value="TPP_enzyme_N"/>
    <property type="match status" value="1"/>
</dbReference>
<evidence type="ECO:0000256" key="8">
    <source>
        <dbReference type="ARBA" id="ARBA00022723"/>
    </source>
</evidence>
<dbReference type="InterPro" id="IPR029035">
    <property type="entry name" value="DHS-like_NAD/FAD-binding_dom"/>
</dbReference>
<dbReference type="InterPro" id="IPR011766">
    <property type="entry name" value="TPP_enzyme_TPP-bd"/>
</dbReference>
<sequence>MKLSGAKALVKSLEDEGVEIVFGIPGGVVLPFFDALYDSKMRKVLTRHEQGAAHMADGYARATGRVGVCISTSGPGATNLVTGIANAYMDSIPMIAITGQVASHMIGTDAFQEADTTGITLPIVKHNYLIKDAAEITDVMQEAFYIARTGRPGPVVIDVPVDIFRGEVNYSRREAPQLKGYKPTYKGHKKQIRLAAKAILESAKPVLYVGGGLITSDASAELKKLATGNNIYVTHTLMGKGVFPESNRLSLGMLGMHGTRAANYAVCETDLIIAAGVRFDDRITGKLSEFAPNAKVIHMDIDPAEISKNVQANIPIVGDARQILRELNTILKEIRHEVETPDRKPWNSMIEEWKAKYPLTYEKNSGLKPQFVVEKIYEITKGDAIICTEVGQNQMWAAQYYKMEKPRRFITSGGLGTMGFGFPAAIGAQLGKPKDLVIDIAGDGSFQMTMQEMATAVLDKAPVKVAVLNNGYLGMVRQWQQLFYGRKYSSSCLRRGESPDLVALAEAFGAKGILVTDPEMVEPAIKEAIDTDCPVLIDFHVEEEENVYPMVAPGAPLYDMIGDMLYPVEKIDLEETEEPFL</sequence>
<accession>A0A1F2WH80</accession>
<comment type="pathway">
    <text evidence="2 14">Amino-acid biosynthesis; L-valine biosynthesis; L-valine from pyruvate: step 1/4.</text>
</comment>
<gene>
    <name evidence="18" type="ORF">A2Y75_03385</name>
</gene>
<evidence type="ECO:0000256" key="12">
    <source>
        <dbReference type="ARBA" id="ARBA00023304"/>
    </source>
</evidence>
<dbReference type="InterPro" id="IPR012000">
    <property type="entry name" value="Thiamin_PyroP_enz_cen_dom"/>
</dbReference>
<evidence type="ECO:0000259" key="17">
    <source>
        <dbReference type="Pfam" id="PF02776"/>
    </source>
</evidence>
<keyword evidence="10 14" id="KW-0460">Magnesium</keyword>
<dbReference type="EC" id="2.2.1.6" evidence="4 14"/>
<evidence type="ECO:0000256" key="1">
    <source>
        <dbReference type="ARBA" id="ARBA00004974"/>
    </source>
</evidence>
<dbReference type="InterPro" id="IPR039368">
    <property type="entry name" value="AHAS_TPP"/>
</dbReference>
<dbReference type="SUPFAM" id="SSF52467">
    <property type="entry name" value="DHS-like NAD/FAD-binding domain"/>
    <property type="match status" value="1"/>
</dbReference>
<protein>
    <recommendedName>
        <fullName evidence="4 14">Acetolactate synthase</fullName>
        <ecNumber evidence="4 14">2.2.1.6</ecNumber>
    </recommendedName>
</protein>
<dbReference type="NCBIfam" id="TIGR00118">
    <property type="entry name" value="acolac_lg"/>
    <property type="match status" value="1"/>
</dbReference>
<dbReference type="CDD" id="cd02015">
    <property type="entry name" value="TPP_AHAS"/>
    <property type="match status" value="1"/>
</dbReference>
<comment type="caution">
    <text evidence="18">The sequence shown here is derived from an EMBL/GenBank/DDBJ whole genome shotgun (WGS) entry which is preliminary data.</text>
</comment>
<comment type="catalytic activity">
    <reaction evidence="13 14">
        <text>2 pyruvate + H(+) = (2S)-2-acetolactate + CO2</text>
        <dbReference type="Rhea" id="RHEA:25249"/>
        <dbReference type="ChEBI" id="CHEBI:15361"/>
        <dbReference type="ChEBI" id="CHEBI:15378"/>
        <dbReference type="ChEBI" id="CHEBI:16526"/>
        <dbReference type="ChEBI" id="CHEBI:58476"/>
        <dbReference type="EC" id="2.2.1.6"/>
    </reaction>
</comment>
<dbReference type="Proteomes" id="UP000177876">
    <property type="component" value="Unassembled WGS sequence"/>
</dbReference>
<evidence type="ECO:0000259" key="16">
    <source>
        <dbReference type="Pfam" id="PF02775"/>
    </source>
</evidence>
<dbReference type="InterPro" id="IPR012001">
    <property type="entry name" value="Thiamin_PyroP_enz_TPP-bd_dom"/>
</dbReference>
<evidence type="ECO:0000256" key="13">
    <source>
        <dbReference type="ARBA" id="ARBA00048670"/>
    </source>
</evidence>
<dbReference type="InterPro" id="IPR012846">
    <property type="entry name" value="Acetolactate_synth_lsu"/>
</dbReference>
<comment type="pathway">
    <text evidence="1 14">Amino-acid biosynthesis; L-isoleucine biosynthesis; L-isoleucine from 2-oxobutanoate: step 1/4.</text>
</comment>
<keyword evidence="8 14" id="KW-0479">Metal-binding</keyword>
<dbReference type="AlphaFoldDB" id="A0A1F2WH80"/>
<evidence type="ECO:0000313" key="19">
    <source>
        <dbReference type="Proteomes" id="UP000177876"/>
    </source>
</evidence>
<dbReference type="GO" id="GO:0005948">
    <property type="term" value="C:acetolactate synthase complex"/>
    <property type="evidence" value="ECO:0007669"/>
    <property type="project" value="TreeGrafter"/>
</dbReference>
<dbReference type="PANTHER" id="PTHR18968">
    <property type="entry name" value="THIAMINE PYROPHOSPHATE ENZYMES"/>
    <property type="match status" value="1"/>
</dbReference>
<evidence type="ECO:0000256" key="7">
    <source>
        <dbReference type="ARBA" id="ARBA00022679"/>
    </source>
</evidence>